<name>A0A0U3GVD5_9GAMM</name>
<dbReference type="KEGG" id="prr:AT705_09035"/>
<dbReference type="AlphaFoldDB" id="A0A0U3GVD5"/>
<feature type="signal peptide" evidence="1">
    <location>
        <begin position="1"/>
        <end position="21"/>
    </location>
</feature>
<dbReference type="Proteomes" id="UP000069015">
    <property type="component" value="Chromosome 1"/>
</dbReference>
<evidence type="ECO:0000313" key="3">
    <source>
        <dbReference type="Proteomes" id="UP000069015"/>
    </source>
</evidence>
<feature type="chain" id="PRO_5006839181" evidence="1">
    <location>
        <begin position="22"/>
        <end position="158"/>
    </location>
</feature>
<dbReference type="EMBL" id="CP013611">
    <property type="protein sequence ID" value="ALU43075.1"/>
    <property type="molecule type" value="Genomic_DNA"/>
</dbReference>
<gene>
    <name evidence="2" type="ORF">AT705_09035</name>
</gene>
<protein>
    <submittedName>
        <fullName evidence="2">Uncharacterized protein</fullName>
    </submittedName>
</protein>
<evidence type="ECO:0000313" key="2">
    <source>
        <dbReference type="EMBL" id="ALU43075.1"/>
    </source>
</evidence>
<organism evidence="2 3">
    <name type="scientific">Pseudoalteromonas rubra</name>
    <dbReference type="NCBI Taxonomy" id="43658"/>
    <lineage>
        <taxon>Bacteria</taxon>
        <taxon>Pseudomonadati</taxon>
        <taxon>Pseudomonadota</taxon>
        <taxon>Gammaproteobacteria</taxon>
        <taxon>Alteromonadales</taxon>
        <taxon>Pseudoalteromonadaceae</taxon>
        <taxon>Pseudoalteromonas</taxon>
    </lineage>
</organism>
<sequence>MKLKSLLLSAVLLSVSGAASAGFVSKADYYKYQYYNQVVMFGYASSEVGLCIDQNGLFGTFYRNAEICHVGWHSKSYVAPDYQVLIDDGRNYIRTLDLTKGTQLYSAGHTACSPISPKLNGSAVIMGYYVKDHGKCYYPMGSRQYSAPVGAFTHVVYK</sequence>
<accession>A0A0U3GVD5</accession>
<reference evidence="2 3" key="1">
    <citation type="submission" date="2015-12" db="EMBL/GenBank/DDBJ databases">
        <title>Complete genome sequence of Pseudoalteromonas rubra SCSIO 6842, harboring a conjugative plasmid.</title>
        <authorList>
            <person name="Li B."/>
            <person name="Wang X."/>
        </authorList>
    </citation>
    <scope>NUCLEOTIDE SEQUENCE [LARGE SCALE GENOMIC DNA]</scope>
    <source>
        <strain evidence="2 3">SCSIO 6842</strain>
    </source>
</reference>
<proteinExistence type="predicted"/>
<dbReference type="RefSeq" id="WP_058796344.1">
    <property type="nucleotide sequence ID" value="NZ_CP013611.1"/>
</dbReference>
<keyword evidence="1" id="KW-0732">Signal</keyword>
<evidence type="ECO:0000256" key="1">
    <source>
        <dbReference type="SAM" id="SignalP"/>
    </source>
</evidence>